<protein>
    <submittedName>
        <fullName evidence="2">p55</fullName>
    </submittedName>
</protein>
<evidence type="ECO:0000313" key="3">
    <source>
        <dbReference type="Proteomes" id="UP000001480"/>
    </source>
</evidence>
<dbReference type="Proteomes" id="UP000001480">
    <property type="component" value="Segment"/>
</dbReference>
<dbReference type="EMBL" id="EU717894">
    <property type="protein sequence ID" value="ACE75795.1"/>
    <property type="molecule type" value="Genomic_DNA"/>
</dbReference>
<keyword evidence="3" id="KW-1185">Reference proteome</keyword>
<feature type="region of interest" description="Disordered" evidence="1">
    <location>
        <begin position="39"/>
        <end position="59"/>
    </location>
</feature>
<organism evidence="2 3">
    <name type="scientific">Xanthomonas phage phiL7</name>
    <dbReference type="NCBI Taxonomy" id="538979"/>
    <lineage>
        <taxon>Viruses</taxon>
        <taxon>Duplodnaviria</taxon>
        <taxon>Heunggongvirae</taxon>
        <taxon>Uroviricota</taxon>
        <taxon>Caudoviricetes</taxon>
        <taxon>Eisenstarkvirus</taxon>
        <taxon>Eisenstarkvirus L7</taxon>
    </lineage>
</organism>
<dbReference type="KEGG" id="vg:7943879"/>
<sequence>MTTPSTTSLEMTKCVPIRSARSFRRHREAGARFEVNNPWNLSPSVDRSEPDTYWTPNGGWVTPGGWTSRGDTASSTTGAYWYANNGQMAVRAVYDGAA</sequence>
<dbReference type="GeneID" id="7943879"/>
<reference evidence="2 3" key="1">
    <citation type="journal article" date="2009" name="Appl. Environ. Microbiol.">
        <title>Genomic characterization of the intron-containing T7-like phage phiL7 of Xanthomonas campestris.</title>
        <authorList>
            <person name="Lee C.N."/>
            <person name="Lin J.W."/>
            <person name="Weng S.F."/>
            <person name="Tseng Y.H."/>
        </authorList>
    </citation>
    <scope>NUCLEOTIDE SEQUENCE</scope>
</reference>
<evidence type="ECO:0000313" key="2">
    <source>
        <dbReference type="EMBL" id="ACE75795.1"/>
    </source>
</evidence>
<accession>C4ML55</accession>
<dbReference type="RefSeq" id="YP_002922669.1">
    <property type="nucleotide sequence ID" value="NC_012742.1"/>
</dbReference>
<name>C4ML55_9CAUD</name>
<evidence type="ECO:0000256" key="1">
    <source>
        <dbReference type="SAM" id="MobiDB-lite"/>
    </source>
</evidence>
<proteinExistence type="predicted"/>